<proteinExistence type="predicted"/>
<gene>
    <name evidence="1" type="ORF">HAX54_007073</name>
</gene>
<comment type="caution">
    <text evidence="1">The sequence shown here is derived from an EMBL/GenBank/DDBJ whole genome shotgun (WGS) entry which is preliminary data.</text>
</comment>
<accession>A0ABS8TCN9</accession>
<evidence type="ECO:0000313" key="2">
    <source>
        <dbReference type="Proteomes" id="UP000823775"/>
    </source>
</evidence>
<evidence type="ECO:0000313" key="1">
    <source>
        <dbReference type="EMBL" id="MCD7468678.1"/>
    </source>
</evidence>
<dbReference type="EMBL" id="JACEIK010001362">
    <property type="protein sequence ID" value="MCD7468678.1"/>
    <property type="molecule type" value="Genomic_DNA"/>
</dbReference>
<sequence length="134" mass="14686">MASQHWTGARRPRGTGRARCRSSPCGFNIQIEKSHCITCTIACSRGIEVVYPGGEPHGDPKPQSFRQSARLAESAPPSFRVRDGIRVQPLLLINDKRSTQIHGRGRRGEAIGSGSMQNRFYALGGPLDQESMPN</sequence>
<name>A0ABS8TCN9_DATST</name>
<dbReference type="Proteomes" id="UP000823775">
    <property type="component" value="Unassembled WGS sequence"/>
</dbReference>
<keyword evidence="2" id="KW-1185">Reference proteome</keyword>
<organism evidence="1 2">
    <name type="scientific">Datura stramonium</name>
    <name type="common">Jimsonweed</name>
    <name type="synonym">Common thornapple</name>
    <dbReference type="NCBI Taxonomy" id="4076"/>
    <lineage>
        <taxon>Eukaryota</taxon>
        <taxon>Viridiplantae</taxon>
        <taxon>Streptophyta</taxon>
        <taxon>Embryophyta</taxon>
        <taxon>Tracheophyta</taxon>
        <taxon>Spermatophyta</taxon>
        <taxon>Magnoliopsida</taxon>
        <taxon>eudicotyledons</taxon>
        <taxon>Gunneridae</taxon>
        <taxon>Pentapetalae</taxon>
        <taxon>asterids</taxon>
        <taxon>lamiids</taxon>
        <taxon>Solanales</taxon>
        <taxon>Solanaceae</taxon>
        <taxon>Solanoideae</taxon>
        <taxon>Datureae</taxon>
        <taxon>Datura</taxon>
    </lineage>
</organism>
<feature type="non-terminal residue" evidence="1">
    <location>
        <position position="134"/>
    </location>
</feature>
<reference evidence="1 2" key="1">
    <citation type="journal article" date="2021" name="BMC Genomics">
        <title>Datura genome reveals duplications of psychoactive alkaloid biosynthetic genes and high mutation rate following tissue culture.</title>
        <authorList>
            <person name="Rajewski A."/>
            <person name="Carter-House D."/>
            <person name="Stajich J."/>
            <person name="Litt A."/>
        </authorList>
    </citation>
    <scope>NUCLEOTIDE SEQUENCE [LARGE SCALE GENOMIC DNA]</scope>
    <source>
        <strain evidence="1">AR-01</strain>
    </source>
</reference>
<protein>
    <submittedName>
        <fullName evidence="1">Uncharacterized protein</fullName>
    </submittedName>
</protein>